<dbReference type="AlphaFoldDB" id="A0A8J6C9F6"/>
<comment type="caution">
    <text evidence="2">The sequence shown here is derived from an EMBL/GenBank/DDBJ whole genome shotgun (WGS) entry which is preliminary data.</text>
</comment>
<keyword evidence="3" id="KW-1185">Reference proteome</keyword>
<evidence type="ECO:0000313" key="3">
    <source>
        <dbReference type="Proteomes" id="UP000751190"/>
    </source>
</evidence>
<feature type="region of interest" description="Disordered" evidence="1">
    <location>
        <begin position="866"/>
        <end position="896"/>
    </location>
</feature>
<feature type="compositionally biased region" description="Low complexity" evidence="1">
    <location>
        <begin position="1057"/>
        <end position="1068"/>
    </location>
</feature>
<reference evidence="2" key="1">
    <citation type="submission" date="2021-05" db="EMBL/GenBank/DDBJ databases">
        <title>The genome of the haptophyte Pavlova lutheri (Diacronema luteri, Pavlovales) - a model for lipid biosynthesis in eukaryotic algae.</title>
        <authorList>
            <person name="Hulatt C.J."/>
            <person name="Posewitz M.C."/>
        </authorList>
    </citation>
    <scope>NUCLEOTIDE SEQUENCE</scope>
    <source>
        <strain evidence="2">NIVA-4/92</strain>
    </source>
</reference>
<dbReference type="EMBL" id="JAGTXO010000008">
    <property type="protein sequence ID" value="KAG8466462.1"/>
    <property type="molecule type" value="Genomic_DNA"/>
</dbReference>
<feature type="compositionally biased region" description="Basic and acidic residues" evidence="1">
    <location>
        <begin position="940"/>
        <end position="954"/>
    </location>
</feature>
<accession>A0A8J6C9F6</accession>
<gene>
    <name evidence="2" type="ORF">KFE25_002218</name>
</gene>
<sequence>MLSASRPPRRRPPELKAAVVVWHVRASATSLANTTVALGAAYHREVSVRRGLDRWAAGVEASRRAALRALRALCAFDSAALAEPGSLHRCDAAIRRWRWPREAAALGAWRGAVRAAGERGLAALGRAARRRAAQSARRALTAWVVRHMVARTVCKARLRARAAAAARRARAAARRWAAHAELFVRVRAAERVACAHDAVRRHERAWAALRVAHRRLRAVRLRDGAAAAGARRVATRAWRARTAGWAHARARARVVVAARELSALRAGWVAFARARAAGVARHLRRSLASRLIGRARALRRLRAAARARAGDERRGARGARQQAAWRTRLASALRRLSARARARAAALRLTTAARAAAAPAALGGALLTMAAAAAAAATARAQLGGGCRRPAALARGWVRLLAARARLARARLAARARADGAARWRLRLLAHGWSAVELCAARSGARAHAHALVDAATAARQPPSPPPLPRAAPAAATWHRASGTADAVARGARARRAAALGGAMLALSRALTVGRRARAEQRRGRERASAAALVRALTALAAAAAARRARQAGALAAPRAAEVAARAARAARACRAALACLRARAPLAAVRGALAGAAGRAGRAVALATALSRLAFRARAREATGAQRRRGARWRARRASTILFAALRDRALARAAASAAGGGPPRRRAPPPALVVDARKRHAWRARAASALHAWRRRSAAARLARARARFAAGVQLGRAFDALAGGTAAQRGGGRSVRHAAAARHEWRALRTWRALARAAAARRGGSACARERAARVRVARALAQLERAAARGAVRAALRVRADGGAILRCARRGGVGVRSDARAPAAAAAARAGARADTAAQLAPAFHRWLALALRRWAQSVVRTGSSSAPGQGSARRAHGSGARGAGSAAHGASYTVKPAGSALRALNFAAFARAGGAAGRDRSASADGGYATSPRARRDASPAAPRDSHAARATSKTPPPPGRGAHASAAGKENGHRGAAGGLPVGGPYGFGTPARPVRTLHSPGTLVVSRAELDTPRSSSGDGGADGERAADHALPAKAHTSLTPRSPRPTARAGASASGLRARPARLDDFCEPSPPPALTSASSDTARANRTIGRCTSDPRAGPPLPGAQRQVLSPPACMVTPPEPDWSSRLGAAPAI</sequence>
<organism evidence="2 3">
    <name type="scientific">Diacronema lutheri</name>
    <name type="common">Unicellular marine alga</name>
    <name type="synonym">Monochrysis lutheri</name>
    <dbReference type="NCBI Taxonomy" id="2081491"/>
    <lineage>
        <taxon>Eukaryota</taxon>
        <taxon>Haptista</taxon>
        <taxon>Haptophyta</taxon>
        <taxon>Pavlovophyceae</taxon>
        <taxon>Pavlovales</taxon>
        <taxon>Pavlovaceae</taxon>
        <taxon>Diacronema</taxon>
    </lineage>
</organism>
<dbReference type="OMA" id="KHETHEA"/>
<evidence type="ECO:0000256" key="1">
    <source>
        <dbReference type="SAM" id="MobiDB-lite"/>
    </source>
</evidence>
<proteinExistence type="predicted"/>
<evidence type="ECO:0000313" key="2">
    <source>
        <dbReference type="EMBL" id="KAG8466462.1"/>
    </source>
</evidence>
<name>A0A8J6C9F6_DIALT</name>
<dbReference type="Proteomes" id="UP000751190">
    <property type="component" value="Unassembled WGS sequence"/>
</dbReference>
<feature type="compositionally biased region" description="Gly residues" evidence="1">
    <location>
        <begin position="982"/>
        <end position="994"/>
    </location>
</feature>
<feature type="region of interest" description="Disordered" evidence="1">
    <location>
        <begin position="921"/>
        <end position="1144"/>
    </location>
</feature>
<protein>
    <submittedName>
        <fullName evidence="2">Uncharacterized protein</fullName>
    </submittedName>
</protein>